<dbReference type="EMBL" id="FOKI01000010">
    <property type="protein sequence ID" value="SFB04996.1"/>
    <property type="molecule type" value="Genomic_DNA"/>
</dbReference>
<dbReference type="PANTHER" id="PTHR21432">
    <property type="entry name" value="ACETYL-COA HYDROLASE-RELATED"/>
    <property type="match status" value="1"/>
</dbReference>
<feature type="domain" description="Acetyl-CoA hydrolase/transferase C-terminal" evidence="4">
    <location>
        <begin position="272"/>
        <end position="424"/>
    </location>
</feature>
<protein>
    <submittedName>
        <fullName evidence="5">4-hydroxybutyrate CoA-transferase</fullName>
    </submittedName>
</protein>
<keyword evidence="2 5" id="KW-0808">Transferase</keyword>
<organism evidence="5 6">
    <name type="scientific">Clostridium frigidicarnis</name>
    <dbReference type="NCBI Taxonomy" id="84698"/>
    <lineage>
        <taxon>Bacteria</taxon>
        <taxon>Bacillati</taxon>
        <taxon>Bacillota</taxon>
        <taxon>Clostridia</taxon>
        <taxon>Eubacteriales</taxon>
        <taxon>Clostridiaceae</taxon>
        <taxon>Clostridium</taxon>
    </lineage>
</organism>
<dbReference type="AlphaFoldDB" id="A0A1I0XX33"/>
<keyword evidence="6" id="KW-1185">Reference proteome</keyword>
<dbReference type="Pfam" id="PF02550">
    <property type="entry name" value="AcetylCoA_hydro"/>
    <property type="match status" value="1"/>
</dbReference>
<dbReference type="InterPro" id="IPR026888">
    <property type="entry name" value="AcetylCoA_hyd_C"/>
</dbReference>
<evidence type="ECO:0000259" key="3">
    <source>
        <dbReference type="Pfam" id="PF02550"/>
    </source>
</evidence>
<dbReference type="GO" id="GO:0008775">
    <property type="term" value="F:acetate CoA-transferase activity"/>
    <property type="evidence" value="ECO:0007669"/>
    <property type="project" value="InterPro"/>
</dbReference>
<dbReference type="SUPFAM" id="SSF100950">
    <property type="entry name" value="NagB/RpiA/CoA transferase-like"/>
    <property type="match status" value="2"/>
</dbReference>
<evidence type="ECO:0000256" key="1">
    <source>
        <dbReference type="ARBA" id="ARBA00009632"/>
    </source>
</evidence>
<dbReference type="InterPro" id="IPR037171">
    <property type="entry name" value="NagB/RpiA_transferase-like"/>
</dbReference>
<dbReference type="InterPro" id="IPR003702">
    <property type="entry name" value="ActCoA_hydro_N"/>
</dbReference>
<name>A0A1I0XX33_9CLOT</name>
<evidence type="ECO:0000259" key="4">
    <source>
        <dbReference type="Pfam" id="PF13336"/>
    </source>
</evidence>
<sequence length="443" mass="49792">MNWRKIYKEKLVSAKEAAFKIKPKSRVVIGHAAGEPKKVIDAMVEEKEKFSLIEIVHMIGMGEGKYAEEGMEYYFKHNSLFAGPSTRKALENGRADFTPCFFSEIPKLFREEYLKVDVAIIQVSEPDEHGYCSFGVSNDYTKPAAECATIVIAEVNKNMPRTLGDCFIHVSEIDYIVEVDYPVIELPEANIGDVEKAIGENCSKLIEDESTLQLGIGAIPDAVLLYLKDKKDLAIHSEMISDGVVKLVESGVITGNKKTFHKKKIVATFLMGTRKLYDFANNNPMLEMYPVDYVNDPNIISQNKKMVSINSCIEIDLMGQVAAESIGTKQFSGTGGQVDFIRGSNMSQEGKSIIAIPSTASNGKLSRIVPFLKQGTTVTTLRNEIHYVVTEYGIAELKGKTLKERARALINIAHPKFRGELIEEWEKRFKHKFDYFIYYKIHK</sequence>
<comment type="similarity">
    <text evidence="1">Belongs to the acetyl-CoA hydrolase/transferase family.</text>
</comment>
<dbReference type="Gene3D" id="3.40.1080.10">
    <property type="entry name" value="Glutaconate Coenzyme A-transferase"/>
    <property type="match status" value="1"/>
</dbReference>
<proteinExistence type="inferred from homology"/>
<dbReference type="Pfam" id="PF13336">
    <property type="entry name" value="AcetylCoA_hyd_C"/>
    <property type="match status" value="1"/>
</dbReference>
<gene>
    <name evidence="5" type="ORF">SAMN04488528_101013</name>
</gene>
<dbReference type="Gene3D" id="3.40.1080.20">
    <property type="entry name" value="Acetyl-CoA hydrolase/transferase C-terminal domain"/>
    <property type="match status" value="1"/>
</dbReference>
<dbReference type="GO" id="GO:0006083">
    <property type="term" value="P:acetate metabolic process"/>
    <property type="evidence" value="ECO:0007669"/>
    <property type="project" value="InterPro"/>
</dbReference>
<dbReference type="RefSeq" id="WP_090040391.1">
    <property type="nucleotide sequence ID" value="NZ_FOKI01000010.1"/>
</dbReference>
<accession>A0A1I0XX33</accession>
<dbReference type="PANTHER" id="PTHR21432:SF20">
    <property type="entry name" value="ACETYL-COA HYDROLASE"/>
    <property type="match status" value="1"/>
</dbReference>
<evidence type="ECO:0000313" key="6">
    <source>
        <dbReference type="Proteomes" id="UP000198619"/>
    </source>
</evidence>
<reference evidence="5 6" key="1">
    <citation type="submission" date="2016-10" db="EMBL/GenBank/DDBJ databases">
        <authorList>
            <person name="de Groot N.N."/>
        </authorList>
    </citation>
    <scope>NUCLEOTIDE SEQUENCE [LARGE SCALE GENOMIC DNA]</scope>
    <source>
        <strain evidence="5 6">DSM 12271</strain>
    </source>
</reference>
<dbReference type="Proteomes" id="UP000198619">
    <property type="component" value="Unassembled WGS sequence"/>
</dbReference>
<dbReference type="InterPro" id="IPR038460">
    <property type="entry name" value="AcetylCoA_hyd_C_sf"/>
</dbReference>
<dbReference type="Gene3D" id="3.30.750.70">
    <property type="entry name" value="4-hydroxybutyrate coenzyme like domains"/>
    <property type="match status" value="1"/>
</dbReference>
<dbReference type="OrthoDB" id="9801795at2"/>
<evidence type="ECO:0000256" key="2">
    <source>
        <dbReference type="ARBA" id="ARBA00022679"/>
    </source>
</evidence>
<dbReference type="InterPro" id="IPR046433">
    <property type="entry name" value="ActCoA_hydro"/>
</dbReference>
<dbReference type="STRING" id="84698.SAMN04488528_101013"/>
<feature type="domain" description="Acetyl-CoA hydrolase/transferase N-terminal" evidence="3">
    <location>
        <begin position="6"/>
        <end position="180"/>
    </location>
</feature>
<evidence type="ECO:0000313" key="5">
    <source>
        <dbReference type="EMBL" id="SFB04996.1"/>
    </source>
</evidence>